<organism evidence="1 2">
    <name type="scientific">Lophiostoma macrostomum CBS 122681</name>
    <dbReference type="NCBI Taxonomy" id="1314788"/>
    <lineage>
        <taxon>Eukaryota</taxon>
        <taxon>Fungi</taxon>
        <taxon>Dikarya</taxon>
        <taxon>Ascomycota</taxon>
        <taxon>Pezizomycotina</taxon>
        <taxon>Dothideomycetes</taxon>
        <taxon>Pleosporomycetidae</taxon>
        <taxon>Pleosporales</taxon>
        <taxon>Lophiostomataceae</taxon>
        <taxon>Lophiostoma</taxon>
    </lineage>
</organism>
<dbReference type="Proteomes" id="UP000799324">
    <property type="component" value="Unassembled WGS sequence"/>
</dbReference>
<sequence length="150" mass="16491">MRQKCLPLSQATRARSRDRQAPCSANKHDWSLRRKSCAPPATTFTVDARSRHVWRAVYGRRLPFAGAAVLLARTHSNGFTTRIPACGVRLQDTAVQCQRVVTGLATGRAWTTAPPPMPAALQNPASDGLWAMAMHHGCHYASRCRFHASS</sequence>
<evidence type="ECO:0000313" key="1">
    <source>
        <dbReference type="EMBL" id="KAF2648498.1"/>
    </source>
</evidence>
<evidence type="ECO:0000313" key="2">
    <source>
        <dbReference type="Proteomes" id="UP000799324"/>
    </source>
</evidence>
<protein>
    <submittedName>
        <fullName evidence="1">Uncharacterized protein</fullName>
    </submittedName>
</protein>
<reference evidence="1" key="1">
    <citation type="journal article" date="2020" name="Stud. Mycol.">
        <title>101 Dothideomycetes genomes: a test case for predicting lifestyles and emergence of pathogens.</title>
        <authorList>
            <person name="Haridas S."/>
            <person name="Albert R."/>
            <person name="Binder M."/>
            <person name="Bloem J."/>
            <person name="Labutti K."/>
            <person name="Salamov A."/>
            <person name="Andreopoulos B."/>
            <person name="Baker S."/>
            <person name="Barry K."/>
            <person name="Bills G."/>
            <person name="Bluhm B."/>
            <person name="Cannon C."/>
            <person name="Castanera R."/>
            <person name="Culley D."/>
            <person name="Daum C."/>
            <person name="Ezra D."/>
            <person name="Gonzalez J."/>
            <person name="Henrissat B."/>
            <person name="Kuo A."/>
            <person name="Liang C."/>
            <person name="Lipzen A."/>
            <person name="Lutzoni F."/>
            <person name="Magnuson J."/>
            <person name="Mondo S."/>
            <person name="Nolan M."/>
            <person name="Ohm R."/>
            <person name="Pangilinan J."/>
            <person name="Park H.-J."/>
            <person name="Ramirez L."/>
            <person name="Alfaro M."/>
            <person name="Sun H."/>
            <person name="Tritt A."/>
            <person name="Yoshinaga Y."/>
            <person name="Zwiers L.-H."/>
            <person name="Turgeon B."/>
            <person name="Goodwin S."/>
            <person name="Spatafora J."/>
            <person name="Crous P."/>
            <person name="Grigoriev I."/>
        </authorList>
    </citation>
    <scope>NUCLEOTIDE SEQUENCE</scope>
    <source>
        <strain evidence="1">CBS 122681</strain>
    </source>
</reference>
<dbReference type="AlphaFoldDB" id="A0A6A6SQ40"/>
<name>A0A6A6SQ40_9PLEO</name>
<accession>A0A6A6SQ40</accession>
<keyword evidence="2" id="KW-1185">Reference proteome</keyword>
<proteinExistence type="predicted"/>
<dbReference type="EMBL" id="MU004535">
    <property type="protein sequence ID" value="KAF2648498.1"/>
    <property type="molecule type" value="Genomic_DNA"/>
</dbReference>
<gene>
    <name evidence="1" type="ORF">K491DRAFT_698853</name>
</gene>